<accession>A0A813K2C0</accession>
<dbReference type="EMBL" id="CAJNNW010026910">
    <property type="protein sequence ID" value="CAE8688565.1"/>
    <property type="molecule type" value="Genomic_DNA"/>
</dbReference>
<feature type="region of interest" description="Disordered" evidence="1">
    <location>
        <begin position="214"/>
        <end position="256"/>
    </location>
</feature>
<sequence length="256" mass="27106">MPLNTQAVEAALSPWLGTTEATSSSGTPTGSEAVREEACVIFEILRFAEVVACPNEVRHAFSRTPVEAHMADALLAGGVTGELDAPRMVRALQAATDAGSTWAPLWLGDVERLLSLDESQVEFQTSPQDLYLEAEARGHPDVQRRLAVASHEVVGSSFGAPAAINVDTFAAMNPRAPPPRSGLSPGLGGDREVLLGAVQEPPADLAVLFKGGLAPAPEAEEDPIQLQSETEVKLSLETDMEGETKASPRRPPRSRL</sequence>
<reference evidence="2" key="1">
    <citation type="submission" date="2021-02" db="EMBL/GenBank/DDBJ databases">
        <authorList>
            <person name="Dougan E. K."/>
            <person name="Rhodes N."/>
            <person name="Thang M."/>
            <person name="Chan C."/>
        </authorList>
    </citation>
    <scope>NUCLEOTIDE SEQUENCE</scope>
</reference>
<evidence type="ECO:0000313" key="2">
    <source>
        <dbReference type="EMBL" id="CAE8688565.1"/>
    </source>
</evidence>
<organism evidence="2 3">
    <name type="scientific">Polarella glacialis</name>
    <name type="common">Dinoflagellate</name>
    <dbReference type="NCBI Taxonomy" id="89957"/>
    <lineage>
        <taxon>Eukaryota</taxon>
        <taxon>Sar</taxon>
        <taxon>Alveolata</taxon>
        <taxon>Dinophyceae</taxon>
        <taxon>Suessiales</taxon>
        <taxon>Suessiaceae</taxon>
        <taxon>Polarella</taxon>
    </lineage>
</organism>
<comment type="caution">
    <text evidence="2">The sequence shown here is derived from an EMBL/GenBank/DDBJ whole genome shotgun (WGS) entry which is preliminary data.</text>
</comment>
<feature type="compositionally biased region" description="Basic residues" evidence="1">
    <location>
        <begin position="247"/>
        <end position="256"/>
    </location>
</feature>
<proteinExistence type="predicted"/>
<evidence type="ECO:0000313" key="3">
    <source>
        <dbReference type="Proteomes" id="UP000626109"/>
    </source>
</evidence>
<dbReference type="Proteomes" id="UP000626109">
    <property type="component" value="Unassembled WGS sequence"/>
</dbReference>
<name>A0A813K2C0_POLGL</name>
<evidence type="ECO:0000256" key="1">
    <source>
        <dbReference type="SAM" id="MobiDB-lite"/>
    </source>
</evidence>
<protein>
    <submittedName>
        <fullName evidence="2">Uncharacterized protein</fullName>
    </submittedName>
</protein>
<gene>
    <name evidence="2" type="ORF">PGLA2088_LOCUS25979</name>
</gene>
<dbReference type="AlphaFoldDB" id="A0A813K2C0"/>
<feature type="compositionally biased region" description="Basic and acidic residues" evidence="1">
    <location>
        <begin position="230"/>
        <end position="246"/>
    </location>
</feature>